<keyword evidence="3" id="KW-1185">Reference proteome</keyword>
<protein>
    <submittedName>
        <fullName evidence="2">Uncharacterized protein</fullName>
    </submittedName>
</protein>
<feature type="compositionally biased region" description="Low complexity" evidence="1">
    <location>
        <begin position="94"/>
        <end position="107"/>
    </location>
</feature>
<evidence type="ECO:0000256" key="1">
    <source>
        <dbReference type="SAM" id="MobiDB-lite"/>
    </source>
</evidence>
<dbReference type="AlphaFoldDB" id="A0A5A7QZX4"/>
<feature type="compositionally biased region" description="Basic and acidic residues" evidence="1">
    <location>
        <begin position="108"/>
        <end position="121"/>
    </location>
</feature>
<sequence length="212" mass="21882">MVEFPQQTTRLAFARIPQVNPNPDEITRNWEFPLGIWNEENSLLPRQQTAALPLPEALTLHLGVANGDGGQGSRRVAVDPLRGEGRVPAEEAEPAGAEAAEGVAAARDGVEGDGREDRGEESAVPPALDLLDGLLGGDGADRGGGAVDDGDGGGCGAEGVRGRRRRRKTDCGEEEEQEGGGGGGGGDGGRRRHVDGAATAAMEFNGEREKGA</sequence>
<organism evidence="2 3">
    <name type="scientific">Striga asiatica</name>
    <name type="common">Asiatic witchweed</name>
    <name type="synonym">Buchnera asiatica</name>
    <dbReference type="NCBI Taxonomy" id="4170"/>
    <lineage>
        <taxon>Eukaryota</taxon>
        <taxon>Viridiplantae</taxon>
        <taxon>Streptophyta</taxon>
        <taxon>Embryophyta</taxon>
        <taxon>Tracheophyta</taxon>
        <taxon>Spermatophyta</taxon>
        <taxon>Magnoliopsida</taxon>
        <taxon>eudicotyledons</taxon>
        <taxon>Gunneridae</taxon>
        <taxon>Pentapetalae</taxon>
        <taxon>asterids</taxon>
        <taxon>lamiids</taxon>
        <taxon>Lamiales</taxon>
        <taxon>Orobanchaceae</taxon>
        <taxon>Buchnereae</taxon>
        <taxon>Striga</taxon>
    </lineage>
</organism>
<dbReference type="EMBL" id="BKCP01009404">
    <property type="protein sequence ID" value="GER50965.1"/>
    <property type="molecule type" value="Genomic_DNA"/>
</dbReference>
<feature type="compositionally biased region" description="Gly residues" evidence="1">
    <location>
        <begin position="134"/>
        <end position="159"/>
    </location>
</feature>
<comment type="caution">
    <text evidence="2">The sequence shown here is derived from an EMBL/GenBank/DDBJ whole genome shotgun (WGS) entry which is preliminary data.</text>
</comment>
<name>A0A5A7QZX4_STRAF</name>
<gene>
    <name evidence="2" type="ORF">STAS_28298</name>
</gene>
<reference evidence="3" key="1">
    <citation type="journal article" date="2019" name="Curr. Biol.">
        <title>Genome Sequence of Striga asiatica Provides Insight into the Evolution of Plant Parasitism.</title>
        <authorList>
            <person name="Yoshida S."/>
            <person name="Kim S."/>
            <person name="Wafula E.K."/>
            <person name="Tanskanen J."/>
            <person name="Kim Y.M."/>
            <person name="Honaas L."/>
            <person name="Yang Z."/>
            <person name="Spallek T."/>
            <person name="Conn C.E."/>
            <person name="Ichihashi Y."/>
            <person name="Cheong K."/>
            <person name="Cui S."/>
            <person name="Der J.P."/>
            <person name="Gundlach H."/>
            <person name="Jiao Y."/>
            <person name="Hori C."/>
            <person name="Ishida J.K."/>
            <person name="Kasahara H."/>
            <person name="Kiba T."/>
            <person name="Kim M.S."/>
            <person name="Koo N."/>
            <person name="Laohavisit A."/>
            <person name="Lee Y.H."/>
            <person name="Lumba S."/>
            <person name="McCourt P."/>
            <person name="Mortimer J.C."/>
            <person name="Mutuku J.M."/>
            <person name="Nomura T."/>
            <person name="Sasaki-Sekimoto Y."/>
            <person name="Seto Y."/>
            <person name="Wang Y."/>
            <person name="Wakatake T."/>
            <person name="Sakakibara H."/>
            <person name="Demura T."/>
            <person name="Yamaguchi S."/>
            <person name="Yoneyama K."/>
            <person name="Manabe R.I."/>
            <person name="Nelson D.C."/>
            <person name="Schulman A.H."/>
            <person name="Timko M.P."/>
            <person name="dePamphilis C.W."/>
            <person name="Choi D."/>
            <person name="Shirasu K."/>
        </authorList>
    </citation>
    <scope>NUCLEOTIDE SEQUENCE [LARGE SCALE GENOMIC DNA]</scope>
    <source>
        <strain evidence="3">cv. UVA1</strain>
    </source>
</reference>
<accession>A0A5A7QZX4</accession>
<dbReference type="Proteomes" id="UP000325081">
    <property type="component" value="Unassembled WGS sequence"/>
</dbReference>
<feature type="region of interest" description="Disordered" evidence="1">
    <location>
        <begin position="65"/>
        <end position="212"/>
    </location>
</feature>
<evidence type="ECO:0000313" key="3">
    <source>
        <dbReference type="Proteomes" id="UP000325081"/>
    </source>
</evidence>
<proteinExistence type="predicted"/>
<evidence type="ECO:0000313" key="2">
    <source>
        <dbReference type="EMBL" id="GER50965.1"/>
    </source>
</evidence>